<dbReference type="AlphaFoldDB" id="A0A842HV86"/>
<feature type="transmembrane region" description="Helical" evidence="6">
    <location>
        <begin position="327"/>
        <end position="348"/>
    </location>
</feature>
<dbReference type="RefSeq" id="WP_185800240.1">
    <property type="nucleotide sequence ID" value="NZ_JACJVJ010000001.1"/>
</dbReference>
<evidence type="ECO:0000313" key="8">
    <source>
        <dbReference type="Proteomes" id="UP000564378"/>
    </source>
</evidence>
<evidence type="ECO:0000256" key="1">
    <source>
        <dbReference type="ARBA" id="ARBA00004651"/>
    </source>
</evidence>
<dbReference type="InterPro" id="IPR050833">
    <property type="entry name" value="Poly_Biosynth_Transport"/>
</dbReference>
<feature type="transmembrane region" description="Helical" evidence="6">
    <location>
        <begin position="360"/>
        <end position="380"/>
    </location>
</feature>
<evidence type="ECO:0000256" key="2">
    <source>
        <dbReference type="ARBA" id="ARBA00022475"/>
    </source>
</evidence>
<dbReference type="EMBL" id="JACJVJ010000001">
    <property type="protein sequence ID" value="MBC2776996.1"/>
    <property type="molecule type" value="Genomic_DNA"/>
</dbReference>
<name>A0A842HV86_9SPHN</name>
<comment type="subcellular location">
    <subcellularLocation>
        <location evidence="1">Cell membrane</location>
        <topology evidence="1">Multi-pass membrane protein</topology>
    </subcellularLocation>
</comment>
<sequence length="486" mass="51117">MAAAARLGALIEVIAQPVYTWLFGIATYGLYIVLWSAVNMVEKIVDLSLTQALQRIVPVEGEDAAHGAVKFALIVTTIPATLIALLATIYAEPLAGLLSAAPEDAARLPDAIALFAWALPLWTFIEVATSASRARRAFGPEIRLRIFWEQLARLAFAVGLFFAGWTSTGLLIAHLLSLALVAILSLRLLGRYYDLKRMWHVPVPASLRANVLVSGIALSPSNIARRILNDLPPIILNIMLPGAQGATAAGLFGIARKVASVPLIVRQAFLYVLAPLSSAQAAHDRTHIAPLYSFSSRLSAALVLPLGGLLILLASDILSLFGPGADAALGALIILTAGRVGEAILGPATPIVEMIGHRTLPLVNSVIGVTAWAAFAWWFTADGAEGMALAVAVGAVAIAVAAVAELQISDGLHPFDLPFLRGLLAGAFGLALLALCGTLLEPIGAPVRAIALALLFVPLCWATLRLGLDLADRRALGPIARRARLV</sequence>
<comment type="caution">
    <text evidence="7">The sequence shown here is derived from an EMBL/GenBank/DDBJ whole genome shotgun (WGS) entry which is preliminary data.</text>
</comment>
<dbReference type="PANTHER" id="PTHR30250">
    <property type="entry name" value="PST FAMILY PREDICTED COLANIC ACID TRANSPORTER"/>
    <property type="match status" value="1"/>
</dbReference>
<accession>A0A842HV86</accession>
<dbReference type="Proteomes" id="UP000564378">
    <property type="component" value="Unassembled WGS sequence"/>
</dbReference>
<evidence type="ECO:0000256" key="3">
    <source>
        <dbReference type="ARBA" id="ARBA00022692"/>
    </source>
</evidence>
<keyword evidence="8" id="KW-1185">Reference proteome</keyword>
<feature type="transmembrane region" description="Helical" evidence="6">
    <location>
        <begin position="300"/>
        <end position="321"/>
    </location>
</feature>
<reference evidence="7 8" key="1">
    <citation type="submission" date="2020-08" db="EMBL/GenBank/DDBJ databases">
        <title>Draft genome sequence of Parasphingopyxis sp. GrpM-11.</title>
        <authorList>
            <person name="Oh J."/>
            <person name="Roh D.-H."/>
        </authorList>
    </citation>
    <scope>NUCLEOTIDE SEQUENCE [LARGE SCALE GENOMIC DNA]</scope>
    <source>
        <strain evidence="7 8">GrpM-11</strain>
    </source>
</reference>
<proteinExistence type="predicted"/>
<keyword evidence="3 6" id="KW-0812">Transmembrane</keyword>
<dbReference type="PANTHER" id="PTHR30250:SF11">
    <property type="entry name" value="O-ANTIGEN TRANSPORTER-RELATED"/>
    <property type="match status" value="1"/>
</dbReference>
<organism evidence="7 8">
    <name type="scientific">Parasphingopyxis marina</name>
    <dbReference type="NCBI Taxonomy" id="2761622"/>
    <lineage>
        <taxon>Bacteria</taxon>
        <taxon>Pseudomonadati</taxon>
        <taxon>Pseudomonadota</taxon>
        <taxon>Alphaproteobacteria</taxon>
        <taxon>Sphingomonadales</taxon>
        <taxon>Sphingomonadaceae</taxon>
        <taxon>Parasphingopyxis</taxon>
    </lineage>
</organism>
<evidence type="ECO:0000256" key="4">
    <source>
        <dbReference type="ARBA" id="ARBA00022989"/>
    </source>
</evidence>
<keyword evidence="2" id="KW-1003">Cell membrane</keyword>
<evidence type="ECO:0000313" key="7">
    <source>
        <dbReference type="EMBL" id="MBC2776996.1"/>
    </source>
</evidence>
<protein>
    <submittedName>
        <fullName evidence="7">Oligosaccharide flippase family protein</fullName>
    </submittedName>
</protein>
<feature type="transmembrane region" description="Helical" evidence="6">
    <location>
        <begin position="71"/>
        <end position="91"/>
    </location>
</feature>
<keyword evidence="4 6" id="KW-1133">Transmembrane helix</keyword>
<dbReference type="GO" id="GO:0005886">
    <property type="term" value="C:plasma membrane"/>
    <property type="evidence" value="ECO:0007669"/>
    <property type="project" value="UniProtKB-SubCell"/>
</dbReference>
<feature type="transmembrane region" description="Helical" evidence="6">
    <location>
        <begin position="386"/>
        <end position="406"/>
    </location>
</feature>
<evidence type="ECO:0000256" key="5">
    <source>
        <dbReference type="ARBA" id="ARBA00023136"/>
    </source>
</evidence>
<feature type="transmembrane region" description="Helical" evidence="6">
    <location>
        <begin position="446"/>
        <end position="464"/>
    </location>
</feature>
<feature type="transmembrane region" description="Helical" evidence="6">
    <location>
        <begin position="146"/>
        <end position="165"/>
    </location>
</feature>
<evidence type="ECO:0000256" key="6">
    <source>
        <dbReference type="SAM" id="Phobius"/>
    </source>
</evidence>
<keyword evidence="5 6" id="KW-0472">Membrane</keyword>
<feature type="transmembrane region" description="Helical" evidence="6">
    <location>
        <begin position="171"/>
        <end position="189"/>
    </location>
</feature>
<feature type="transmembrane region" description="Helical" evidence="6">
    <location>
        <begin position="418"/>
        <end position="440"/>
    </location>
</feature>
<gene>
    <name evidence="7" type="ORF">H6P80_05105</name>
</gene>
<feature type="transmembrane region" description="Helical" evidence="6">
    <location>
        <begin position="18"/>
        <end position="38"/>
    </location>
</feature>
<feature type="transmembrane region" description="Helical" evidence="6">
    <location>
        <begin position="111"/>
        <end position="134"/>
    </location>
</feature>